<evidence type="ECO:0000313" key="14">
    <source>
        <dbReference type="Proteomes" id="UP000094527"/>
    </source>
</evidence>
<evidence type="ECO:0000256" key="3">
    <source>
        <dbReference type="ARBA" id="ARBA00009119"/>
    </source>
</evidence>
<dbReference type="EC" id="2.3.2.27" evidence="4"/>
<dbReference type="STRING" id="48709.A0A1D2M492"/>
<reference evidence="13 14" key="1">
    <citation type="journal article" date="2016" name="Genome Biol. Evol.">
        <title>Gene Family Evolution Reflects Adaptation to Soil Environmental Stressors in the Genome of the Collembolan Orchesella cincta.</title>
        <authorList>
            <person name="Faddeeva-Vakhrusheva A."/>
            <person name="Derks M.F."/>
            <person name="Anvar S.Y."/>
            <person name="Agamennone V."/>
            <person name="Suring W."/>
            <person name="Smit S."/>
            <person name="van Straalen N.M."/>
            <person name="Roelofs D."/>
        </authorList>
    </citation>
    <scope>NUCLEOTIDE SEQUENCE [LARGE SCALE GENOMIC DNA]</scope>
    <source>
        <tissue evidence="13">Mixed pool</tissue>
    </source>
</reference>
<evidence type="ECO:0000256" key="5">
    <source>
        <dbReference type="ARBA" id="ARBA00022679"/>
    </source>
</evidence>
<keyword evidence="7 10" id="KW-0863">Zinc-finger</keyword>
<dbReference type="SUPFAM" id="SSF57850">
    <property type="entry name" value="RING/U-box"/>
    <property type="match status" value="1"/>
</dbReference>
<keyword evidence="5" id="KW-0808">Transferase</keyword>
<dbReference type="PROSITE" id="PS51081">
    <property type="entry name" value="ZF_SIAH"/>
    <property type="match status" value="1"/>
</dbReference>
<feature type="domain" description="SIAH-type" evidence="12">
    <location>
        <begin position="61"/>
        <end position="128"/>
    </location>
</feature>
<evidence type="ECO:0000259" key="12">
    <source>
        <dbReference type="PROSITE" id="PS51081"/>
    </source>
</evidence>
<organism evidence="13 14">
    <name type="scientific">Orchesella cincta</name>
    <name type="common">Springtail</name>
    <name type="synonym">Podura cincta</name>
    <dbReference type="NCBI Taxonomy" id="48709"/>
    <lineage>
        <taxon>Eukaryota</taxon>
        <taxon>Metazoa</taxon>
        <taxon>Ecdysozoa</taxon>
        <taxon>Arthropoda</taxon>
        <taxon>Hexapoda</taxon>
        <taxon>Collembola</taxon>
        <taxon>Entomobryomorpha</taxon>
        <taxon>Entomobryoidea</taxon>
        <taxon>Orchesellidae</taxon>
        <taxon>Orchesellinae</taxon>
        <taxon>Orchesella</taxon>
    </lineage>
</organism>
<dbReference type="EMBL" id="LJIJ01004675">
    <property type="protein sequence ID" value="ODM87795.1"/>
    <property type="molecule type" value="Genomic_DNA"/>
</dbReference>
<dbReference type="PROSITE" id="PS50089">
    <property type="entry name" value="ZF_RING_2"/>
    <property type="match status" value="1"/>
</dbReference>
<protein>
    <recommendedName>
        <fullName evidence="4">RING-type E3 ubiquitin transferase</fullName>
        <ecNumber evidence="4">2.3.2.27</ecNumber>
    </recommendedName>
</protein>
<evidence type="ECO:0000256" key="7">
    <source>
        <dbReference type="ARBA" id="ARBA00022771"/>
    </source>
</evidence>
<evidence type="ECO:0000256" key="9">
    <source>
        <dbReference type="ARBA" id="ARBA00022833"/>
    </source>
</evidence>
<keyword evidence="9" id="KW-0862">Zinc</keyword>
<dbReference type="GO" id="GO:0016567">
    <property type="term" value="P:protein ubiquitination"/>
    <property type="evidence" value="ECO:0007669"/>
    <property type="project" value="UniProtKB-UniPathway"/>
</dbReference>
<sequence>MEAHNTCPICFEIPEREIYQCSNGHIICSICVAGISNCPQCRISYGASKIRSRILENILDGQEFECAYNEKGCRKLCKRNEMSAHNKSCTFNPNLISLCEIIGYKNCRFSVIYSSRTEIIAHFKSKHDATYEQGENFKILHGGFKAVQNENIYRLWNPVLLSLGDSETSSLFLILGKVHLPRGFASWSCLHVWETNQQVQSYQASFTLQRELILSPSDHPKPISWTLNASTIKDVQHILEINPINIPVHIICNKFLSNEDAVILTVKISPCITHDLYPSLMLNWKETQTILQSTDKEISDLQHVTRKLDELNARSSQSSSATESAKIAPSAPPDIRYEIVQNLLRSSRETKKCGINQKL</sequence>
<keyword evidence="14" id="KW-1185">Reference proteome</keyword>
<comment type="pathway">
    <text evidence="2">Protein modification; protein ubiquitination.</text>
</comment>
<comment type="similarity">
    <text evidence="3">Belongs to the SINA (Seven in absentia) family.</text>
</comment>
<dbReference type="PANTHER" id="PTHR10315">
    <property type="entry name" value="E3 UBIQUITIN PROTEIN LIGASE SIAH"/>
    <property type="match status" value="1"/>
</dbReference>
<evidence type="ECO:0000259" key="11">
    <source>
        <dbReference type="PROSITE" id="PS50089"/>
    </source>
</evidence>
<evidence type="ECO:0000256" key="2">
    <source>
        <dbReference type="ARBA" id="ARBA00004906"/>
    </source>
</evidence>
<proteinExistence type="inferred from homology"/>
<evidence type="ECO:0000256" key="8">
    <source>
        <dbReference type="ARBA" id="ARBA00022786"/>
    </source>
</evidence>
<evidence type="ECO:0000256" key="4">
    <source>
        <dbReference type="ARBA" id="ARBA00012483"/>
    </source>
</evidence>
<evidence type="ECO:0000256" key="6">
    <source>
        <dbReference type="ARBA" id="ARBA00022723"/>
    </source>
</evidence>
<dbReference type="GO" id="GO:0005737">
    <property type="term" value="C:cytoplasm"/>
    <property type="evidence" value="ECO:0007669"/>
    <property type="project" value="TreeGrafter"/>
</dbReference>
<dbReference type="OrthoDB" id="941555at2759"/>
<dbReference type="GO" id="GO:0008270">
    <property type="term" value="F:zinc ion binding"/>
    <property type="evidence" value="ECO:0007669"/>
    <property type="project" value="UniProtKB-KW"/>
</dbReference>
<keyword evidence="6" id="KW-0479">Metal-binding</keyword>
<evidence type="ECO:0000313" key="13">
    <source>
        <dbReference type="EMBL" id="ODM87795.1"/>
    </source>
</evidence>
<dbReference type="InterPro" id="IPR052088">
    <property type="entry name" value="E3_ubiquitin-ligase_SINA"/>
</dbReference>
<dbReference type="PANTHER" id="PTHR10315:SF147">
    <property type="entry name" value="E3 UBIQUITIN-PROTEIN LIGASE SINA-LIKE 11-RELATED"/>
    <property type="match status" value="1"/>
</dbReference>
<name>A0A1D2M492_ORCCI</name>
<dbReference type="Proteomes" id="UP000094527">
    <property type="component" value="Unassembled WGS sequence"/>
</dbReference>
<dbReference type="GO" id="GO:0061630">
    <property type="term" value="F:ubiquitin protein ligase activity"/>
    <property type="evidence" value="ECO:0007669"/>
    <property type="project" value="UniProtKB-EC"/>
</dbReference>
<gene>
    <name evidence="13" type="ORF">Ocin01_18887</name>
</gene>
<dbReference type="Pfam" id="PF21362">
    <property type="entry name" value="Sina_RING"/>
    <property type="match status" value="1"/>
</dbReference>
<dbReference type="Gene3D" id="3.30.40.10">
    <property type="entry name" value="Zinc/RING finger domain, C3HC4 (zinc finger)"/>
    <property type="match status" value="2"/>
</dbReference>
<dbReference type="InterPro" id="IPR013010">
    <property type="entry name" value="Znf_SIAH"/>
</dbReference>
<dbReference type="AlphaFoldDB" id="A0A1D2M492"/>
<dbReference type="InterPro" id="IPR013083">
    <property type="entry name" value="Znf_RING/FYVE/PHD"/>
</dbReference>
<comment type="caution">
    <text evidence="13">The sequence shown here is derived from an EMBL/GenBank/DDBJ whole genome shotgun (WGS) entry which is preliminary data.</text>
</comment>
<accession>A0A1D2M492</accession>
<feature type="domain" description="RING-type" evidence="11">
    <location>
        <begin position="7"/>
        <end position="42"/>
    </location>
</feature>
<comment type="catalytic activity">
    <reaction evidence="1">
        <text>S-ubiquitinyl-[E2 ubiquitin-conjugating enzyme]-L-cysteine + [acceptor protein]-L-lysine = [E2 ubiquitin-conjugating enzyme]-L-cysteine + N(6)-ubiquitinyl-[acceptor protein]-L-lysine.</text>
        <dbReference type="EC" id="2.3.2.27"/>
    </reaction>
</comment>
<dbReference type="SUPFAM" id="SSF49599">
    <property type="entry name" value="TRAF domain-like"/>
    <property type="match status" value="1"/>
</dbReference>
<keyword evidence="8" id="KW-0833">Ubl conjugation pathway</keyword>
<dbReference type="UniPathway" id="UPA00143"/>
<dbReference type="InterPro" id="IPR049548">
    <property type="entry name" value="Sina-like_RING"/>
</dbReference>
<evidence type="ECO:0000256" key="10">
    <source>
        <dbReference type="PROSITE-ProRule" id="PRU00455"/>
    </source>
</evidence>
<evidence type="ECO:0000256" key="1">
    <source>
        <dbReference type="ARBA" id="ARBA00000900"/>
    </source>
</evidence>
<dbReference type="InterPro" id="IPR001841">
    <property type="entry name" value="Znf_RING"/>
</dbReference>